<dbReference type="STRING" id="1296120.A0A1B9GXM2"/>
<dbReference type="InterPro" id="IPR010775">
    <property type="entry name" value="DUF1365"/>
</dbReference>
<dbReference type="EMBL" id="KI669498">
    <property type="protein sequence ID" value="OCF35705.1"/>
    <property type="molecule type" value="Genomic_DNA"/>
</dbReference>
<dbReference type="AlphaFoldDB" id="A0A1B9GXM2"/>
<keyword evidence="2" id="KW-1185">Reference proteome</keyword>
<accession>A0A1B9GXM2</accession>
<name>A0A1B9GXM2_9TREE</name>
<protein>
    <recommendedName>
        <fullName evidence="3">DUF1365 domain-containing protein</fullName>
    </recommendedName>
</protein>
<gene>
    <name evidence="1" type="ORF">I316_02760</name>
</gene>
<evidence type="ECO:0008006" key="3">
    <source>
        <dbReference type="Google" id="ProtNLM"/>
    </source>
</evidence>
<evidence type="ECO:0000313" key="2">
    <source>
        <dbReference type="Proteomes" id="UP000092666"/>
    </source>
</evidence>
<dbReference type="Pfam" id="PF07103">
    <property type="entry name" value="DUF1365"/>
    <property type="match status" value="1"/>
</dbReference>
<dbReference type="Proteomes" id="UP000092666">
    <property type="component" value="Unassembled WGS sequence"/>
</dbReference>
<proteinExistence type="predicted"/>
<organism evidence="1 2">
    <name type="scientific">Kwoniella heveanensis BCC8398</name>
    <dbReference type="NCBI Taxonomy" id="1296120"/>
    <lineage>
        <taxon>Eukaryota</taxon>
        <taxon>Fungi</taxon>
        <taxon>Dikarya</taxon>
        <taxon>Basidiomycota</taxon>
        <taxon>Agaricomycotina</taxon>
        <taxon>Tremellomycetes</taxon>
        <taxon>Tremellales</taxon>
        <taxon>Cryptococcaceae</taxon>
        <taxon>Kwoniella</taxon>
    </lineage>
</organism>
<dbReference type="PANTHER" id="PTHR33973:SF4">
    <property type="entry name" value="OS07G0153300 PROTEIN"/>
    <property type="match status" value="1"/>
</dbReference>
<evidence type="ECO:0000313" key="1">
    <source>
        <dbReference type="EMBL" id="OCF35705.1"/>
    </source>
</evidence>
<reference evidence="2" key="2">
    <citation type="submission" date="2013-12" db="EMBL/GenBank/DDBJ databases">
        <title>Evolution of pathogenesis and genome organization in the Tremellales.</title>
        <authorList>
            <person name="Cuomo C."/>
            <person name="Litvintseva A."/>
            <person name="Heitman J."/>
            <person name="Chen Y."/>
            <person name="Sun S."/>
            <person name="Springer D."/>
            <person name="Dromer F."/>
            <person name="Young S."/>
            <person name="Zeng Q."/>
            <person name="Chapman S."/>
            <person name="Gujja S."/>
            <person name="Saif S."/>
            <person name="Birren B."/>
        </authorList>
    </citation>
    <scope>NUCLEOTIDE SEQUENCE [LARGE SCALE GENOMIC DNA]</scope>
    <source>
        <strain evidence="2">BCC8398</strain>
    </source>
</reference>
<sequence length="640" mass="72412">MPLKFLGTILPSYPNPQRTPLINASTLNSFSGETTSSSFRSPISPLSLGLTLTLTVGLGLIPLLYLHFRSFLSPSRKPPSTALPSFFYPAITSHGRQLPVTAKNTFSYTVLYMAVDVDSLESGSLDLPFRVMGYGGSPWSKILGLRTKKYLGPGDKQGFRAKVKDVLKRNGLPTDDVGRIWLLTMPSYMGYEGDNPLTTWFLYTKPKGGAERGELWGVILEVHNSFHESHCYVLPKNSPYRHDPAPGYNIAFTFPRSFHVSPFNSRDSCYRVDLHDPFLHPSDSPSPPEPLLTFVPKIKIFVRLYTSYTSEKENKVKFLATLRPTPEAPPVPLEPYSTFAVLRTLAKWPFTLFSVLLRTYYQAYRLHYLKRLAVYARPEIRAKGSENLYNSPGDDPGGAGVDLQKQDDSWVESKAKRIIARWAIDRAEQVGYDLQVNFSDWRETFSTSRFDDKQTKKDKLVVNTADSLFFTNLIVAPSPQHMLAIATERITSVSSDHQFVEFFSPTASSSASSASPPGVAVSTFTTKWRNKYWLNQYFQSKVAPLPSIPPLSSTHFTASSPTPFTTRERINIARVTFWYVFAELSEQVIFDWISARFVPDQEPWKMWERSMKRVWGVHEIKGEEDGSVLLDQERKGILRS</sequence>
<dbReference type="OrthoDB" id="3340520at2759"/>
<reference evidence="1 2" key="1">
    <citation type="submission" date="2013-07" db="EMBL/GenBank/DDBJ databases">
        <title>The Genome Sequence of Cryptococcus heveanensis BCC8398.</title>
        <authorList>
            <consortium name="The Broad Institute Genome Sequencing Platform"/>
            <person name="Cuomo C."/>
            <person name="Litvintseva A."/>
            <person name="Chen Y."/>
            <person name="Heitman J."/>
            <person name="Sun S."/>
            <person name="Springer D."/>
            <person name="Dromer F."/>
            <person name="Young S.K."/>
            <person name="Zeng Q."/>
            <person name="Gargeya S."/>
            <person name="Fitzgerald M."/>
            <person name="Abouelleil A."/>
            <person name="Alvarado L."/>
            <person name="Berlin A.M."/>
            <person name="Chapman S.B."/>
            <person name="Dewar J."/>
            <person name="Goldberg J."/>
            <person name="Griggs A."/>
            <person name="Gujja S."/>
            <person name="Hansen M."/>
            <person name="Howarth C."/>
            <person name="Imamovic A."/>
            <person name="Larimer J."/>
            <person name="McCowan C."/>
            <person name="Murphy C."/>
            <person name="Pearson M."/>
            <person name="Priest M."/>
            <person name="Roberts A."/>
            <person name="Saif S."/>
            <person name="Shea T."/>
            <person name="Sykes S."/>
            <person name="Wortman J."/>
            <person name="Nusbaum C."/>
            <person name="Birren B."/>
        </authorList>
    </citation>
    <scope>NUCLEOTIDE SEQUENCE [LARGE SCALE GENOMIC DNA]</scope>
    <source>
        <strain evidence="1 2">BCC8398</strain>
    </source>
</reference>
<dbReference type="PANTHER" id="PTHR33973">
    <property type="entry name" value="OS07G0153300 PROTEIN"/>
    <property type="match status" value="1"/>
</dbReference>